<dbReference type="Pfam" id="PF00936">
    <property type="entry name" value="BMC"/>
    <property type="match status" value="1"/>
</dbReference>
<protein>
    <submittedName>
        <fullName evidence="5">BMC domain-containing protein</fullName>
    </submittedName>
</protein>
<name>A0A1E5H4Z6_9ENTE</name>
<keyword evidence="3" id="KW-1283">Bacterial microcompartment</keyword>
<dbReference type="Proteomes" id="UP000095094">
    <property type="component" value="Unassembled WGS sequence"/>
</dbReference>
<evidence type="ECO:0000256" key="3">
    <source>
        <dbReference type="ARBA" id="ARBA00024446"/>
    </source>
</evidence>
<dbReference type="PANTHER" id="PTHR33941:SF11">
    <property type="entry name" value="BACTERIAL MICROCOMPARTMENT SHELL PROTEIN PDUJ"/>
    <property type="match status" value="1"/>
</dbReference>
<dbReference type="SMART" id="SM00877">
    <property type="entry name" value="BMC"/>
    <property type="match status" value="1"/>
</dbReference>
<dbReference type="Gene3D" id="3.30.70.1710">
    <property type="match status" value="1"/>
</dbReference>
<keyword evidence="6" id="KW-1185">Reference proteome</keyword>
<dbReference type="EMBL" id="MIJY01000002">
    <property type="protein sequence ID" value="OEG19915.1"/>
    <property type="molecule type" value="Genomic_DNA"/>
</dbReference>
<dbReference type="RefSeq" id="WP_069662182.1">
    <property type="nucleotide sequence ID" value="NZ_JBHUJJ010000001.1"/>
</dbReference>
<gene>
    <name evidence="5" type="ORF">BCR25_14070</name>
</gene>
<dbReference type="CDD" id="cd07045">
    <property type="entry name" value="BMC_CcmK_like"/>
    <property type="match status" value="1"/>
</dbReference>
<dbReference type="InterPro" id="IPR000249">
    <property type="entry name" value="BMC_dom"/>
</dbReference>
<dbReference type="InterPro" id="IPR020808">
    <property type="entry name" value="Bact_microcomp_CS"/>
</dbReference>
<evidence type="ECO:0000313" key="5">
    <source>
        <dbReference type="EMBL" id="OEG19915.1"/>
    </source>
</evidence>
<evidence type="ECO:0000259" key="4">
    <source>
        <dbReference type="PROSITE" id="PS51930"/>
    </source>
</evidence>
<evidence type="ECO:0000256" key="2">
    <source>
        <dbReference type="ARBA" id="ARBA00024322"/>
    </source>
</evidence>
<dbReference type="InterPro" id="IPR044872">
    <property type="entry name" value="CcmK/CsoS1_BMC"/>
</dbReference>
<proteinExistence type="inferred from homology"/>
<sequence length="179" mass="19373">MNQAIGMIETKGLLAMIEATDTMLKSSEVQLLGKNKVGGGLNTVLITGDVAAVETAVQAAIASVERLGAGLLAGSHVIARPEVAPENFIQISAIERPEVEAADMIELIEVDQLEEATISEKNEATSKENLLQELTQMKVVDLRKLAKEQTNFSIPKKEIYRTSKEKLVAALIDFLITNE</sequence>
<evidence type="ECO:0000313" key="6">
    <source>
        <dbReference type="Proteomes" id="UP000095094"/>
    </source>
</evidence>
<dbReference type="PANTHER" id="PTHR33941">
    <property type="entry name" value="PROPANEDIOL UTILIZATION PROTEIN PDUA"/>
    <property type="match status" value="1"/>
</dbReference>
<dbReference type="SUPFAM" id="SSF143414">
    <property type="entry name" value="CcmK-like"/>
    <property type="match status" value="1"/>
</dbReference>
<comment type="subcellular location">
    <subcellularLocation>
        <location evidence="2">Bacterial microcompartment</location>
    </subcellularLocation>
</comment>
<evidence type="ECO:0000256" key="1">
    <source>
        <dbReference type="ARBA" id="ARBA00023780"/>
    </source>
</evidence>
<feature type="domain" description="BMC" evidence="4">
    <location>
        <begin position="4"/>
        <end position="90"/>
    </location>
</feature>
<dbReference type="PROSITE" id="PS01139">
    <property type="entry name" value="BMC_1"/>
    <property type="match status" value="1"/>
</dbReference>
<dbReference type="OrthoDB" id="9812608at2"/>
<reference evidence="6" key="1">
    <citation type="submission" date="2016-09" db="EMBL/GenBank/DDBJ databases">
        <authorList>
            <person name="Gulvik C.A."/>
        </authorList>
    </citation>
    <scope>NUCLEOTIDE SEQUENCE [LARGE SCALE GENOMIC DNA]</scope>
    <source>
        <strain evidence="6">LMG 8895</strain>
    </source>
</reference>
<dbReference type="PROSITE" id="PS51930">
    <property type="entry name" value="BMC_2"/>
    <property type="match status" value="1"/>
</dbReference>
<comment type="similarity">
    <text evidence="1">Belongs to the bacterial microcompartments protein family. CsoS1 subfamily.</text>
</comment>
<organism evidence="5 6">
    <name type="scientific">Enterococcus termitis</name>
    <dbReference type="NCBI Taxonomy" id="332950"/>
    <lineage>
        <taxon>Bacteria</taxon>
        <taxon>Bacillati</taxon>
        <taxon>Bacillota</taxon>
        <taxon>Bacilli</taxon>
        <taxon>Lactobacillales</taxon>
        <taxon>Enterococcaceae</taxon>
        <taxon>Enterococcus</taxon>
    </lineage>
</organism>
<comment type="caution">
    <text evidence="5">The sequence shown here is derived from an EMBL/GenBank/DDBJ whole genome shotgun (WGS) entry which is preliminary data.</text>
</comment>
<dbReference type="GO" id="GO:0031469">
    <property type="term" value="C:bacterial microcompartment"/>
    <property type="evidence" value="ECO:0007669"/>
    <property type="project" value="UniProtKB-SubCell"/>
</dbReference>
<dbReference type="AlphaFoldDB" id="A0A1E5H4Z6"/>
<dbReference type="InterPro" id="IPR050575">
    <property type="entry name" value="BMC_shell"/>
</dbReference>
<dbReference type="InterPro" id="IPR037233">
    <property type="entry name" value="CcmK-like_sf"/>
</dbReference>
<accession>A0A1E5H4Z6</accession>